<dbReference type="AlphaFoldDB" id="A0A7Y2Q0W8"/>
<organism evidence="2 3">
    <name type="scientific">Microbacterium ulmi</name>
    <dbReference type="NCBI Taxonomy" id="179095"/>
    <lineage>
        <taxon>Bacteria</taxon>
        <taxon>Bacillati</taxon>
        <taxon>Actinomycetota</taxon>
        <taxon>Actinomycetes</taxon>
        <taxon>Micrococcales</taxon>
        <taxon>Microbacteriaceae</taxon>
        <taxon>Microbacterium</taxon>
    </lineage>
</organism>
<keyword evidence="3" id="KW-1185">Reference proteome</keyword>
<accession>A0A7Y2Q0W8</accession>
<sequence length="254" mass="27439">MYLPPIQPAPLGEEASGGYSYGAALFRGDVAALPGVLALLRGIRFSGWIAPQRDGWTVVLGDPGDGVVARDRRGVIEVGALIADELGMPVLAARVRGDRQLSIVGWRGPEEIGRYCSDPANEPGADDDVLAEPFGSEHAEAIAHLWGRADAAEELAELLEEDLDPDSVFESERLGSVLRLLGMPRWIVGAGELPRDIPTGPRARELVRLRAGRTGLAGRLANVFRRRWRRRQTPPAVIADPPTGSTTGFEPWML</sequence>
<reference evidence="2 3" key="1">
    <citation type="submission" date="2020-05" db="EMBL/GenBank/DDBJ databases">
        <title>MicrobeNet Type strains.</title>
        <authorList>
            <person name="Nicholson A.C."/>
        </authorList>
    </citation>
    <scope>NUCLEOTIDE SEQUENCE [LARGE SCALE GENOMIC DNA]</scope>
    <source>
        <strain evidence="2 3">JCM 14282</strain>
    </source>
</reference>
<name>A0A7Y2Q0W8_9MICO</name>
<proteinExistence type="predicted"/>
<dbReference type="Proteomes" id="UP000543598">
    <property type="component" value="Unassembled WGS sequence"/>
</dbReference>
<evidence type="ECO:0000313" key="2">
    <source>
        <dbReference type="EMBL" id="NNH04793.1"/>
    </source>
</evidence>
<evidence type="ECO:0000256" key="1">
    <source>
        <dbReference type="SAM" id="MobiDB-lite"/>
    </source>
</evidence>
<dbReference type="RefSeq" id="WP_167035121.1">
    <property type="nucleotide sequence ID" value="NZ_BAAANA010000002.1"/>
</dbReference>
<dbReference type="EMBL" id="JABEMB010000023">
    <property type="protein sequence ID" value="NNH04793.1"/>
    <property type="molecule type" value="Genomic_DNA"/>
</dbReference>
<comment type="caution">
    <text evidence="2">The sequence shown here is derived from an EMBL/GenBank/DDBJ whole genome shotgun (WGS) entry which is preliminary data.</text>
</comment>
<feature type="region of interest" description="Disordered" evidence="1">
    <location>
        <begin position="235"/>
        <end position="254"/>
    </location>
</feature>
<protein>
    <submittedName>
        <fullName evidence="2">Uncharacterized protein</fullName>
    </submittedName>
</protein>
<evidence type="ECO:0000313" key="3">
    <source>
        <dbReference type="Proteomes" id="UP000543598"/>
    </source>
</evidence>
<gene>
    <name evidence="2" type="ORF">HLA99_13145</name>
</gene>